<dbReference type="GO" id="GO:0006897">
    <property type="term" value="P:endocytosis"/>
    <property type="evidence" value="ECO:0007669"/>
    <property type="project" value="InterPro"/>
</dbReference>
<gene>
    <name evidence="2" type="primary">TPLATE</name>
    <name evidence="2" type="ORF">MA16_Dca022600</name>
</gene>
<reference evidence="2 3" key="1">
    <citation type="journal article" date="2016" name="Sci. Rep.">
        <title>The Dendrobium catenatum Lindl. genome sequence provides insights into polysaccharide synthase, floral development and adaptive evolution.</title>
        <authorList>
            <person name="Zhang G.Q."/>
            <person name="Xu Q."/>
            <person name="Bian C."/>
            <person name="Tsai W.C."/>
            <person name="Yeh C.M."/>
            <person name="Liu K.W."/>
            <person name="Yoshida K."/>
            <person name="Zhang L.S."/>
            <person name="Chang S.B."/>
            <person name="Chen F."/>
            <person name="Shi Y."/>
            <person name="Su Y.Y."/>
            <person name="Zhang Y.Q."/>
            <person name="Chen L.J."/>
            <person name="Yin Y."/>
            <person name="Lin M."/>
            <person name="Huang H."/>
            <person name="Deng H."/>
            <person name="Wang Z.W."/>
            <person name="Zhu S.L."/>
            <person name="Zhao X."/>
            <person name="Deng C."/>
            <person name="Niu S.C."/>
            <person name="Huang J."/>
            <person name="Wang M."/>
            <person name="Liu G.H."/>
            <person name="Yang H.J."/>
            <person name="Xiao X.J."/>
            <person name="Hsiao Y.Y."/>
            <person name="Wu W.L."/>
            <person name="Chen Y.Y."/>
            <person name="Mitsuda N."/>
            <person name="Ohme-Takagi M."/>
            <person name="Luo Y.B."/>
            <person name="Van de Peer Y."/>
            <person name="Liu Z.J."/>
        </authorList>
    </citation>
    <scope>NUCLEOTIDE SEQUENCE [LARGE SCALE GENOMIC DNA]</scope>
    <source>
        <tissue evidence="2">The whole plant</tissue>
    </source>
</reference>
<dbReference type="InterPro" id="IPR037501">
    <property type="entry name" value="TPLATE"/>
</dbReference>
<evidence type="ECO:0000313" key="2">
    <source>
        <dbReference type="EMBL" id="PKU59238.1"/>
    </source>
</evidence>
<feature type="compositionally biased region" description="Polar residues" evidence="1">
    <location>
        <begin position="135"/>
        <end position="144"/>
    </location>
</feature>
<organism evidence="2 3">
    <name type="scientific">Dendrobium catenatum</name>
    <dbReference type="NCBI Taxonomy" id="906689"/>
    <lineage>
        <taxon>Eukaryota</taxon>
        <taxon>Viridiplantae</taxon>
        <taxon>Streptophyta</taxon>
        <taxon>Embryophyta</taxon>
        <taxon>Tracheophyta</taxon>
        <taxon>Spermatophyta</taxon>
        <taxon>Magnoliopsida</taxon>
        <taxon>Liliopsida</taxon>
        <taxon>Asparagales</taxon>
        <taxon>Orchidaceae</taxon>
        <taxon>Epidendroideae</taxon>
        <taxon>Malaxideae</taxon>
        <taxon>Dendrobiinae</taxon>
        <taxon>Dendrobium</taxon>
    </lineage>
</organism>
<evidence type="ECO:0000256" key="1">
    <source>
        <dbReference type="SAM" id="MobiDB-lite"/>
    </source>
</evidence>
<name>A0A2I0V750_9ASPA</name>
<feature type="compositionally biased region" description="Polar residues" evidence="1">
    <location>
        <begin position="228"/>
        <end position="238"/>
    </location>
</feature>
<feature type="region of interest" description="Disordered" evidence="1">
    <location>
        <begin position="162"/>
        <end position="182"/>
    </location>
</feature>
<protein>
    <submittedName>
        <fullName evidence="2">Protein TPLATE</fullName>
    </submittedName>
</protein>
<dbReference type="EMBL" id="KZ504138">
    <property type="protein sequence ID" value="PKU59238.1"/>
    <property type="molecule type" value="Genomic_DNA"/>
</dbReference>
<dbReference type="AlphaFoldDB" id="A0A2I0V750"/>
<keyword evidence="3" id="KW-1185">Reference proteome</keyword>
<sequence>MASKLCDPDILGSSSSSHSFLDYLAGSSFVNEFPELRASSFRDDDEVPYPFTGWAGWQPGASFLVRLLGGLSTLFLLLAYMNDPCLTASLQNISHNISSNLDMHYLSFARLDLAVQSFGVYYGQRNDSKGEQGRTESLTVSSSDDPLHQLVSEPGACEDDTCKKDFRIPDPGKKKRKASKASKTKICHSMPFSSYTFPIYNAKGHFRLKMLRIIRIHVPKPPPLPPDQTDSVEVTPISSGAPRAPASSDPVDSSHCSCSDRDKYRSHDQDRDKDRSLLLLRMANPDFASTLTRDQIRDLSATALPNLMPFYSLYPVEELLANIHVSNGLIAPPLISTQPAATLSTEKIVKVFDLVSYLLPFLSSLDPSLIFEVGFNLLSLAHVTGGKPEWVSTSIITMLTLWDRHEFSLARESIVLVFVNTLHLLDLSLQGSLFKRFLLRARNLRAESNIKHALTSICHAVIGVDLLVMQVLKQGEVQHWSPHPIPFQHQPLSPCKHYAEVHYAKESLRRESALEVVEVCRPCVMWDCDGKTYTIDCYLKLLVRLCYIYDTIGGASQDQILNETRLRNLQLQQLKDLCAVNTPRIFARLICSIAEHFDLEGLNPPLVDDLEDPLIFSSDAINSNRLQDVQVVLLYVQRLGSRNARAGQLLISTHGGMQNCGRYKVFMHLMNKLADMHRRRKIFDPGGLIINSTSISLSTTRLDGVELF</sequence>
<dbReference type="Proteomes" id="UP000233837">
    <property type="component" value="Unassembled WGS sequence"/>
</dbReference>
<feature type="compositionally biased region" description="Basic and acidic residues" evidence="1">
    <location>
        <begin position="258"/>
        <end position="270"/>
    </location>
</feature>
<feature type="region of interest" description="Disordered" evidence="1">
    <location>
        <begin position="126"/>
        <end position="145"/>
    </location>
</feature>
<reference evidence="2 3" key="2">
    <citation type="journal article" date="2017" name="Nature">
        <title>The Apostasia genome and the evolution of orchids.</title>
        <authorList>
            <person name="Zhang G.Q."/>
            <person name="Liu K.W."/>
            <person name="Li Z."/>
            <person name="Lohaus R."/>
            <person name="Hsiao Y.Y."/>
            <person name="Niu S.C."/>
            <person name="Wang J.Y."/>
            <person name="Lin Y.C."/>
            <person name="Xu Q."/>
            <person name="Chen L.J."/>
            <person name="Yoshida K."/>
            <person name="Fujiwara S."/>
            <person name="Wang Z.W."/>
            <person name="Zhang Y.Q."/>
            <person name="Mitsuda N."/>
            <person name="Wang M."/>
            <person name="Liu G.H."/>
            <person name="Pecoraro L."/>
            <person name="Huang H.X."/>
            <person name="Xiao X.J."/>
            <person name="Lin M."/>
            <person name="Wu X.Y."/>
            <person name="Wu W.L."/>
            <person name="Chen Y.Y."/>
            <person name="Chang S.B."/>
            <person name="Sakamoto S."/>
            <person name="Ohme-Takagi M."/>
            <person name="Yagi M."/>
            <person name="Zeng S.J."/>
            <person name="Shen C.Y."/>
            <person name="Yeh C.M."/>
            <person name="Luo Y.B."/>
            <person name="Tsai W.C."/>
            <person name="Van de Peer Y."/>
            <person name="Liu Z.J."/>
        </authorList>
    </citation>
    <scope>NUCLEOTIDE SEQUENCE [LARGE SCALE GENOMIC DNA]</scope>
    <source>
        <tissue evidence="2">The whole plant</tissue>
    </source>
</reference>
<feature type="compositionally biased region" description="Basic residues" evidence="1">
    <location>
        <begin position="173"/>
        <end position="182"/>
    </location>
</feature>
<feature type="compositionally biased region" description="Basic and acidic residues" evidence="1">
    <location>
        <begin position="162"/>
        <end position="172"/>
    </location>
</feature>
<accession>A0A2I0V750</accession>
<feature type="region of interest" description="Disordered" evidence="1">
    <location>
        <begin position="220"/>
        <end position="270"/>
    </location>
</feature>
<dbReference type="STRING" id="906689.A0A2I0V750"/>
<dbReference type="PANTHER" id="PTHR36029:SF1">
    <property type="entry name" value="PROTEIN TPLATE"/>
    <property type="match status" value="1"/>
</dbReference>
<dbReference type="PANTHER" id="PTHR36029">
    <property type="entry name" value="TSET COMPLEX MEMBER TSTA"/>
    <property type="match status" value="1"/>
</dbReference>
<evidence type="ECO:0000313" key="3">
    <source>
        <dbReference type="Proteomes" id="UP000233837"/>
    </source>
</evidence>
<proteinExistence type="predicted"/>